<dbReference type="InterPro" id="IPR036691">
    <property type="entry name" value="Endo/exonu/phosph_ase_sf"/>
</dbReference>
<accession>A0A1V0SJ87</accession>
<dbReference type="EMBL" id="KY684109">
    <property type="protein sequence ID" value="ARF11786.1"/>
    <property type="molecule type" value="Genomic_DNA"/>
</dbReference>
<dbReference type="PANTHER" id="PTHR11200">
    <property type="entry name" value="INOSITOL 5-PHOSPHATASE"/>
    <property type="match status" value="1"/>
</dbReference>
<feature type="domain" description="Inositol polyphosphate-related phosphatase" evidence="1">
    <location>
        <begin position="42"/>
        <end position="95"/>
    </location>
</feature>
<feature type="domain" description="Inositol polyphosphate-related phosphatase" evidence="1">
    <location>
        <begin position="114"/>
        <end position="327"/>
    </location>
</feature>
<organism evidence="2">
    <name type="scientific">Klosneuvirus KNV1</name>
    <dbReference type="NCBI Taxonomy" id="1977640"/>
    <lineage>
        <taxon>Viruses</taxon>
        <taxon>Varidnaviria</taxon>
        <taxon>Bamfordvirae</taxon>
        <taxon>Nucleocytoviricota</taxon>
        <taxon>Megaviricetes</taxon>
        <taxon>Imitervirales</taxon>
        <taxon>Mimiviridae</taxon>
        <taxon>Klosneuvirinae</taxon>
        <taxon>Klosneuvirus</taxon>
    </lineage>
</organism>
<protein>
    <recommendedName>
        <fullName evidence="1">Inositol polyphosphate-related phosphatase domain-containing protein</fullName>
    </recommendedName>
</protein>
<name>A0A1V0SJ87_9VIRU</name>
<sequence length="342" mass="38969">MAVQFILSGGKKCPIDISKCISDRESKTQLSDYSEATNLNIFETETKKGTRNPSYCDRILYRFKQMNTDFTIEQTSYKSFTNEIISKSDHDIVYATYQVKNKDDNKFMDILFITWNQANLDVKEDIIFKGFDDFNNYDVVIFSQQETQSTDILQSSLKNKYATTHKIFDSSVGAGMLEYVVGAFNVRITVMIKKSFEALLHTKEYLCFGYVCTKSIVGIGIAIKIDDNKEFSLNAFGCHMPINISKDDLGYEERVTTYQNMETHMQTFSKLGVGKFIAELDIVGGDMNFRYNSGSIKGDQLIEGMKKGEVFSLFKEGEITFGPTCKMCVCEEPKEEVIIDPR</sequence>
<dbReference type="GO" id="GO:0046856">
    <property type="term" value="P:phosphatidylinositol dephosphorylation"/>
    <property type="evidence" value="ECO:0007669"/>
    <property type="project" value="InterPro"/>
</dbReference>
<dbReference type="Gene3D" id="3.60.10.10">
    <property type="entry name" value="Endonuclease/exonuclease/phosphatase"/>
    <property type="match status" value="2"/>
</dbReference>
<dbReference type="InterPro" id="IPR000300">
    <property type="entry name" value="IPPc"/>
</dbReference>
<proteinExistence type="predicted"/>
<evidence type="ECO:0000259" key="1">
    <source>
        <dbReference type="Pfam" id="PF22669"/>
    </source>
</evidence>
<dbReference type="InterPro" id="IPR046985">
    <property type="entry name" value="IP5"/>
</dbReference>
<reference evidence="2" key="1">
    <citation type="journal article" date="2017" name="Science">
        <title>Giant viruses with an expanded complement of translation system components.</title>
        <authorList>
            <person name="Schulz F."/>
            <person name="Yutin N."/>
            <person name="Ivanova N.N."/>
            <person name="Ortega D.R."/>
            <person name="Lee T.K."/>
            <person name="Vierheilig J."/>
            <person name="Daims H."/>
            <person name="Horn M."/>
            <person name="Wagner M."/>
            <person name="Jensen G.J."/>
            <person name="Kyrpides N.C."/>
            <person name="Koonin E.V."/>
            <person name="Woyke T."/>
        </authorList>
    </citation>
    <scope>NUCLEOTIDE SEQUENCE</scope>
    <source>
        <strain evidence="2">KNV1</strain>
    </source>
</reference>
<dbReference type="GO" id="GO:0004439">
    <property type="term" value="F:phosphatidylinositol-4,5-bisphosphate 5-phosphatase activity"/>
    <property type="evidence" value="ECO:0007669"/>
    <property type="project" value="TreeGrafter"/>
</dbReference>
<dbReference type="Pfam" id="PF22669">
    <property type="entry name" value="Exo_endo_phos2"/>
    <property type="match status" value="2"/>
</dbReference>
<dbReference type="SUPFAM" id="SSF56219">
    <property type="entry name" value="DNase I-like"/>
    <property type="match status" value="2"/>
</dbReference>
<evidence type="ECO:0000313" key="2">
    <source>
        <dbReference type="EMBL" id="ARF11786.1"/>
    </source>
</evidence>
<gene>
    <name evidence="2" type="ORF">Klosneuvirus_2_222</name>
</gene>